<dbReference type="PANTHER" id="PTHR44167">
    <property type="entry name" value="OVARIAN-SPECIFIC SERINE/THREONINE-PROTEIN KINASE LOK-RELATED"/>
    <property type="match status" value="1"/>
</dbReference>
<dbReference type="GO" id="GO:0004674">
    <property type="term" value="F:protein serine/threonine kinase activity"/>
    <property type="evidence" value="ECO:0007669"/>
    <property type="project" value="TreeGrafter"/>
</dbReference>
<dbReference type="PANTHER" id="PTHR44167:SF24">
    <property type="entry name" value="SERINE_THREONINE-PROTEIN KINASE CHK2"/>
    <property type="match status" value="1"/>
</dbReference>
<dbReference type="GO" id="GO:0005524">
    <property type="term" value="F:ATP binding"/>
    <property type="evidence" value="ECO:0007669"/>
    <property type="project" value="InterPro"/>
</dbReference>
<dbReference type="AlphaFoldDB" id="A0AAN7Z7F7"/>
<dbReference type="EMBL" id="JAWHQM010000030">
    <property type="protein sequence ID" value="KAK5633212.1"/>
    <property type="molecule type" value="Genomic_DNA"/>
</dbReference>
<dbReference type="GO" id="GO:0044773">
    <property type="term" value="P:mitotic DNA damage checkpoint signaling"/>
    <property type="evidence" value="ECO:0007669"/>
    <property type="project" value="TreeGrafter"/>
</dbReference>
<proteinExistence type="predicted"/>
<reference evidence="2 3" key="1">
    <citation type="submission" date="2023-10" db="EMBL/GenBank/DDBJ databases">
        <title>Draft genome sequence of Xylaria bambusicola isolate GMP-LS, the root and basal stem rot pathogen of sugarcane in Indonesia.</title>
        <authorList>
            <person name="Selvaraj P."/>
            <person name="Muralishankar V."/>
            <person name="Muruganantham S."/>
            <person name="Sp S."/>
            <person name="Haryani S."/>
            <person name="Lau K.J.X."/>
            <person name="Naqvi N.I."/>
        </authorList>
    </citation>
    <scope>NUCLEOTIDE SEQUENCE [LARGE SCALE GENOMIC DNA]</scope>
    <source>
        <strain evidence="2">GMP-LS</strain>
    </source>
</reference>
<protein>
    <recommendedName>
        <fullName evidence="1">Protein kinase domain-containing protein</fullName>
    </recommendedName>
</protein>
<dbReference type="InterPro" id="IPR011009">
    <property type="entry name" value="Kinase-like_dom_sf"/>
</dbReference>
<gene>
    <name evidence="2" type="ORF">RRF57_008926</name>
</gene>
<comment type="caution">
    <text evidence="2">The sequence shown here is derived from an EMBL/GenBank/DDBJ whole genome shotgun (WGS) entry which is preliminary data.</text>
</comment>
<dbReference type="InterPro" id="IPR000719">
    <property type="entry name" value="Prot_kinase_dom"/>
</dbReference>
<dbReference type="GO" id="GO:0005634">
    <property type="term" value="C:nucleus"/>
    <property type="evidence" value="ECO:0007669"/>
    <property type="project" value="TreeGrafter"/>
</dbReference>
<evidence type="ECO:0000313" key="3">
    <source>
        <dbReference type="Proteomes" id="UP001305414"/>
    </source>
</evidence>
<dbReference type="PROSITE" id="PS50011">
    <property type="entry name" value="PROTEIN_KINASE_DOM"/>
    <property type="match status" value="1"/>
</dbReference>
<evidence type="ECO:0000259" key="1">
    <source>
        <dbReference type="PROSITE" id="PS50011"/>
    </source>
</evidence>
<dbReference type="Pfam" id="PF00069">
    <property type="entry name" value="Pkinase"/>
    <property type="match status" value="1"/>
</dbReference>
<dbReference type="Proteomes" id="UP001305414">
    <property type="component" value="Unassembled WGS sequence"/>
</dbReference>
<accession>A0AAN7Z7F7</accession>
<feature type="domain" description="Protein kinase" evidence="1">
    <location>
        <begin position="164"/>
        <end position="356"/>
    </location>
</feature>
<name>A0AAN7Z7F7_9PEZI</name>
<evidence type="ECO:0000313" key="2">
    <source>
        <dbReference type="EMBL" id="KAK5633212.1"/>
    </source>
</evidence>
<dbReference type="SUPFAM" id="SSF56112">
    <property type="entry name" value="Protein kinase-like (PK-like)"/>
    <property type="match status" value="1"/>
</dbReference>
<organism evidence="2 3">
    <name type="scientific">Xylaria bambusicola</name>
    <dbReference type="NCBI Taxonomy" id="326684"/>
    <lineage>
        <taxon>Eukaryota</taxon>
        <taxon>Fungi</taxon>
        <taxon>Dikarya</taxon>
        <taxon>Ascomycota</taxon>
        <taxon>Pezizomycotina</taxon>
        <taxon>Sordariomycetes</taxon>
        <taxon>Xylariomycetidae</taxon>
        <taxon>Xylariales</taxon>
        <taxon>Xylariaceae</taxon>
        <taxon>Xylaria</taxon>
    </lineage>
</organism>
<keyword evidence="3" id="KW-1185">Reference proteome</keyword>
<dbReference type="Gene3D" id="1.10.510.10">
    <property type="entry name" value="Transferase(Phosphotransferase) domain 1"/>
    <property type="match status" value="1"/>
</dbReference>
<sequence>MESSNDGSVGSSFCMLELGFYGDHFKYFFITNGKRFLVEIKASDLAGPGGILEEFRRFTTDLDDPDLFNQFEEWVIGSLHDYLISVAPAPRSRARQPITLLAYFTPQTYALKLKNKAGKLHVAQYTYEPSIHGDPSPRAKVVNGIHDAKTSPNIHGCILRSMLADLPRFLASEIEGVDDNLRDQDMSDMPRKVRRIGTSKNLFFKGAFKGHGYLREIQMLSRIEHALEATILTSRLAGVVMWDDDKDGSLMGLLIEYIEGQTLYEYLYEEKCKGRNISQSIKLKWAAQIESSLRHLHAHNIVWGDVKPENVMINSNNDAVIIDFGGGYTPAFVPRELRETVQGDLLGFDRLKTKWD</sequence>